<dbReference type="EMBL" id="FIIR01000039">
    <property type="protein sequence ID" value="CYW14269.1"/>
    <property type="molecule type" value="Genomic_DNA"/>
</dbReference>
<gene>
    <name evidence="1" type="ORF">ERS132457_02088</name>
    <name evidence="2" type="ORF">HO898_10020</name>
</gene>
<dbReference type="RefSeq" id="WP_024399991.1">
    <property type="nucleotide sequence ID" value="NZ_CDTF01000014.1"/>
</dbReference>
<dbReference type="AlphaFoldDB" id="A0A0Z8MVD5"/>
<protein>
    <submittedName>
        <fullName evidence="1 2">Transcriptional regulator</fullName>
    </submittedName>
</protein>
<dbReference type="GO" id="GO:0003677">
    <property type="term" value="F:DNA binding"/>
    <property type="evidence" value="ECO:0007669"/>
    <property type="project" value="InterPro"/>
</dbReference>
<reference evidence="2" key="2">
    <citation type="submission" date="2020-05" db="EMBL/GenBank/DDBJ databases">
        <title>Linking phenotype, genotype and ecology: antimicrobial resistance in the zoonotic pathogen Streptococcus suis.</title>
        <authorList>
            <person name="Hadjirin N.F."/>
            <person name="Miller E.L."/>
            <person name="Murray G.R."/>
            <person name="Yen P.L.K."/>
            <person name="Phuc H.D."/>
            <person name="Wileman T.M."/>
            <person name="Hernandez-Garcia J."/>
            <person name="Williamson S.M."/>
            <person name="Parkhill J."/>
            <person name="Maskell D.J."/>
            <person name="Zhou R."/>
            <person name="Fittipaldi N."/>
            <person name="Gottschalk M."/>
            <person name="Tucker A.D.W."/>
            <person name="Hoa N.T."/>
            <person name="Welch J."/>
            <person name="Weinert L.A."/>
        </authorList>
    </citation>
    <scope>NUCLEOTIDE SEQUENCE</scope>
    <source>
        <strain evidence="2">TMW_SS111</strain>
    </source>
</reference>
<dbReference type="Gene3D" id="1.10.260.40">
    <property type="entry name" value="lambda repressor-like DNA-binding domains"/>
    <property type="match status" value="1"/>
</dbReference>
<dbReference type="EMBL" id="JABLKP010000018">
    <property type="protein sequence ID" value="NQP84041.1"/>
    <property type="molecule type" value="Genomic_DNA"/>
</dbReference>
<sequence>MIITEKHAEKVREKRGKLALTKIRLAKKLAISTKTLVKVEKGNYDAPRRIYESVINWLIEDL</sequence>
<accession>A0A0Z8MVD5</accession>
<organism evidence="1 3">
    <name type="scientific">Streptococcus suis</name>
    <dbReference type="NCBI Taxonomy" id="1307"/>
    <lineage>
        <taxon>Bacteria</taxon>
        <taxon>Bacillati</taxon>
        <taxon>Bacillota</taxon>
        <taxon>Bacilli</taxon>
        <taxon>Lactobacillales</taxon>
        <taxon>Streptococcaceae</taxon>
        <taxon>Streptococcus</taxon>
    </lineage>
</organism>
<proteinExistence type="predicted"/>
<evidence type="ECO:0000313" key="3">
    <source>
        <dbReference type="Proteomes" id="UP000069831"/>
    </source>
</evidence>
<dbReference type="Proteomes" id="UP000069831">
    <property type="component" value="Unassembled WGS sequence"/>
</dbReference>
<name>A0A0Z8MVD5_STRSU</name>
<dbReference type="Proteomes" id="UP000748881">
    <property type="component" value="Unassembled WGS sequence"/>
</dbReference>
<evidence type="ECO:0000313" key="2">
    <source>
        <dbReference type="EMBL" id="NQP84041.1"/>
    </source>
</evidence>
<dbReference type="InterPro" id="IPR010982">
    <property type="entry name" value="Lambda_DNA-bd_dom_sf"/>
</dbReference>
<evidence type="ECO:0000313" key="1">
    <source>
        <dbReference type="EMBL" id="CYW14269.1"/>
    </source>
</evidence>
<reference evidence="1 3" key="1">
    <citation type="submission" date="2016-02" db="EMBL/GenBank/DDBJ databases">
        <authorList>
            <consortium name="Pathogen Informatics"/>
        </authorList>
    </citation>
    <scope>NUCLEOTIDE SEQUENCE [LARGE SCALE GENOMIC DNA]</scope>
    <source>
        <strain evidence="1 3">LSS95</strain>
    </source>
</reference>
<dbReference type="SUPFAM" id="SSF47413">
    <property type="entry name" value="lambda repressor-like DNA-binding domains"/>
    <property type="match status" value="1"/>
</dbReference>